<feature type="region of interest" description="Disordered" evidence="6">
    <location>
        <begin position="1"/>
        <end position="24"/>
    </location>
</feature>
<dbReference type="PANTHER" id="PTHR36115:SF6">
    <property type="entry name" value="PROLINE-RICH ANTIGEN HOMOLOG"/>
    <property type="match status" value="1"/>
</dbReference>
<evidence type="ECO:0000256" key="1">
    <source>
        <dbReference type="ARBA" id="ARBA00004651"/>
    </source>
</evidence>
<keyword evidence="2" id="KW-1003">Cell membrane</keyword>
<keyword evidence="3" id="KW-0812">Transmembrane</keyword>
<evidence type="ECO:0000256" key="2">
    <source>
        <dbReference type="ARBA" id="ARBA00022475"/>
    </source>
</evidence>
<accession>A0A1E8Q9B7</accession>
<proteinExistence type="predicted"/>
<keyword evidence="5" id="KW-0472">Membrane</keyword>
<dbReference type="Proteomes" id="UP000178953">
    <property type="component" value="Unassembled WGS sequence"/>
</dbReference>
<dbReference type="InterPro" id="IPR010432">
    <property type="entry name" value="RDD"/>
</dbReference>
<dbReference type="AlphaFoldDB" id="A0A1E8Q9B7"/>
<dbReference type="RefSeq" id="WP_070351771.1">
    <property type="nucleotide sequence ID" value="NZ_CP043474.1"/>
</dbReference>
<keyword evidence="9" id="KW-1185">Reference proteome</keyword>
<evidence type="ECO:0000256" key="4">
    <source>
        <dbReference type="ARBA" id="ARBA00022989"/>
    </source>
</evidence>
<dbReference type="Pfam" id="PF06271">
    <property type="entry name" value="RDD"/>
    <property type="match status" value="1"/>
</dbReference>
<dbReference type="GO" id="GO:0005886">
    <property type="term" value="C:plasma membrane"/>
    <property type="evidence" value="ECO:0007669"/>
    <property type="project" value="UniProtKB-SubCell"/>
</dbReference>
<evidence type="ECO:0000313" key="9">
    <source>
        <dbReference type="Proteomes" id="UP000178953"/>
    </source>
</evidence>
<organism evidence="8 9">
    <name type="scientific">Mycolicibacterium grossiae</name>
    <dbReference type="NCBI Taxonomy" id="1552759"/>
    <lineage>
        <taxon>Bacteria</taxon>
        <taxon>Bacillati</taxon>
        <taxon>Actinomycetota</taxon>
        <taxon>Actinomycetes</taxon>
        <taxon>Mycobacteriales</taxon>
        <taxon>Mycobacteriaceae</taxon>
        <taxon>Mycolicibacterium</taxon>
    </lineage>
</organism>
<feature type="domain" description="RDD" evidence="7">
    <location>
        <begin position="34"/>
        <end position="184"/>
    </location>
</feature>
<evidence type="ECO:0000259" key="7">
    <source>
        <dbReference type="Pfam" id="PF06271"/>
    </source>
</evidence>
<evidence type="ECO:0000256" key="6">
    <source>
        <dbReference type="SAM" id="MobiDB-lite"/>
    </source>
</evidence>
<name>A0A1E8Q9B7_9MYCO</name>
<gene>
    <name evidence="8" type="ORF">BEL07_03705</name>
</gene>
<evidence type="ECO:0000256" key="3">
    <source>
        <dbReference type="ARBA" id="ARBA00022692"/>
    </source>
</evidence>
<dbReference type="PANTHER" id="PTHR36115">
    <property type="entry name" value="PROLINE-RICH ANTIGEN HOMOLOG-RELATED"/>
    <property type="match status" value="1"/>
</dbReference>
<protein>
    <recommendedName>
        <fullName evidence="7">RDD domain-containing protein</fullName>
    </recommendedName>
</protein>
<keyword evidence="4" id="KW-1133">Transmembrane helix</keyword>
<dbReference type="OrthoDB" id="9793824at2"/>
<dbReference type="InterPro" id="IPR051791">
    <property type="entry name" value="Pra-immunoreactive"/>
</dbReference>
<feature type="compositionally biased region" description="Pro residues" evidence="6">
    <location>
        <begin position="1"/>
        <end position="17"/>
    </location>
</feature>
<dbReference type="EMBL" id="MCHX01000006">
    <property type="protein sequence ID" value="OFJ55072.1"/>
    <property type="molecule type" value="Genomic_DNA"/>
</dbReference>
<evidence type="ECO:0000313" key="8">
    <source>
        <dbReference type="EMBL" id="OFJ55072.1"/>
    </source>
</evidence>
<comment type="caution">
    <text evidence="8">The sequence shown here is derived from an EMBL/GenBank/DDBJ whole genome shotgun (WGS) entry which is preliminary data.</text>
</comment>
<reference evidence="8 9" key="1">
    <citation type="submission" date="2016-09" db="EMBL/GenBank/DDBJ databases">
        <title>genome sequence of Mycobacterium sp. 739 SCH.</title>
        <authorList>
            <person name="Greninger A.L."/>
            <person name="Qin X."/>
            <person name="Jerome K."/>
            <person name="Vora S."/>
            <person name="Quinn K."/>
        </authorList>
    </citation>
    <scope>NUCLEOTIDE SEQUENCE [LARGE SCALE GENOMIC DNA]</scope>
    <source>
        <strain evidence="8 9">SCH</strain>
    </source>
</reference>
<sequence>MTEHPPPVWGNAAPPPSSAASLPGPGPGLPAEAYTPWFTRVLAWIIDYVPAALITGIGYALLAATRDCVTLGQSEYGDLFGDAYSDAQVCGASTTGQASIVVFSLLTLAYVLWNYGYRQGRTGSSVGKSILGFRVVSEKTWQPIGFGPSMLRQIAHVLDSIVCYVGYLFPLWDAKRQTFADKIMSTVCVPL</sequence>
<evidence type="ECO:0000256" key="5">
    <source>
        <dbReference type="ARBA" id="ARBA00023136"/>
    </source>
</evidence>
<comment type="subcellular location">
    <subcellularLocation>
        <location evidence="1">Cell membrane</location>
        <topology evidence="1">Multi-pass membrane protein</topology>
    </subcellularLocation>
</comment>